<dbReference type="Proteomes" id="UP000516148">
    <property type="component" value="Chromosome"/>
</dbReference>
<organism evidence="2 3">
    <name type="scientific">Sphingomonas alpina</name>
    <dbReference type="NCBI Taxonomy" id="653931"/>
    <lineage>
        <taxon>Bacteria</taxon>
        <taxon>Pseudomonadati</taxon>
        <taxon>Pseudomonadota</taxon>
        <taxon>Alphaproteobacteria</taxon>
        <taxon>Sphingomonadales</taxon>
        <taxon>Sphingomonadaceae</taxon>
        <taxon>Sphingomonas</taxon>
    </lineage>
</organism>
<feature type="chain" id="PRO_5028881148" evidence="1">
    <location>
        <begin position="27"/>
        <end position="325"/>
    </location>
</feature>
<keyword evidence="1" id="KW-0732">Signal</keyword>
<dbReference type="InterPro" id="IPR024291">
    <property type="entry name" value="DUF3829"/>
</dbReference>
<gene>
    <name evidence="2" type="ORF">H3Z74_18980</name>
</gene>
<accession>A0A7H0LGI1</accession>
<proteinExistence type="predicted"/>
<protein>
    <submittedName>
        <fullName evidence="2">DUF3829 domain-containing protein</fullName>
    </submittedName>
</protein>
<sequence>MGIQKQGVFYKGLCGGLAGMALLATAACNDKSSGGNQAMQAGDAGGKQLGDQEAQKKFNTYVKAMNMLIDSGKFEERIAYFERLNPQLKNSAPLTEMYMMNIGVDHIISRLDEAQKMNATIPGVDEKAKALIPVLTQLDTVNTELNTYVSAKEYTVDGGKKGREIAPRYLAALAAARDAQQQFADTTAAYELQRDQAALAKAKPDSLQFHKLTVTLAARGATREFDKINAPGDDTSAFTASLTRLGEVNASLAGFVGKAPKTGAGSLSSDCQRYVDKVNSMIGTGRTFAQTLKSKPADVADDAKDFIEAFNDGVGEVSSCELEDN</sequence>
<dbReference type="KEGG" id="spap:H3Z74_18980"/>
<dbReference type="PROSITE" id="PS51257">
    <property type="entry name" value="PROKAR_LIPOPROTEIN"/>
    <property type="match status" value="1"/>
</dbReference>
<name>A0A7H0LGI1_9SPHN</name>
<dbReference type="Pfam" id="PF12889">
    <property type="entry name" value="DUF3829"/>
    <property type="match status" value="1"/>
</dbReference>
<dbReference type="AlphaFoldDB" id="A0A7H0LGI1"/>
<evidence type="ECO:0000313" key="3">
    <source>
        <dbReference type="Proteomes" id="UP000516148"/>
    </source>
</evidence>
<dbReference type="EMBL" id="CP061038">
    <property type="protein sequence ID" value="QNQ08784.1"/>
    <property type="molecule type" value="Genomic_DNA"/>
</dbReference>
<feature type="signal peptide" evidence="1">
    <location>
        <begin position="1"/>
        <end position="26"/>
    </location>
</feature>
<evidence type="ECO:0000256" key="1">
    <source>
        <dbReference type="SAM" id="SignalP"/>
    </source>
</evidence>
<keyword evidence="3" id="KW-1185">Reference proteome</keyword>
<dbReference type="RefSeq" id="WP_187761111.1">
    <property type="nucleotide sequence ID" value="NZ_CP061038.1"/>
</dbReference>
<evidence type="ECO:0000313" key="2">
    <source>
        <dbReference type="EMBL" id="QNQ08784.1"/>
    </source>
</evidence>
<reference evidence="2 3" key="1">
    <citation type="submission" date="2020-09" db="EMBL/GenBank/DDBJ databases">
        <title>Sphingomonas sp., a new species isolated from pork steak.</title>
        <authorList>
            <person name="Heidler von Heilborn D."/>
        </authorList>
    </citation>
    <scope>NUCLEOTIDE SEQUENCE [LARGE SCALE GENOMIC DNA]</scope>
    <source>
        <strain evidence="3">S8-3T</strain>
    </source>
</reference>